<evidence type="ECO:0000256" key="5">
    <source>
        <dbReference type="RuleBase" id="RU003476"/>
    </source>
</evidence>
<evidence type="ECO:0000259" key="6">
    <source>
        <dbReference type="PROSITE" id="PS51462"/>
    </source>
</evidence>
<feature type="domain" description="Nudix hydrolase" evidence="6">
    <location>
        <begin position="1"/>
        <end position="135"/>
    </location>
</feature>
<dbReference type="InterPro" id="IPR047127">
    <property type="entry name" value="MutT-like"/>
</dbReference>
<evidence type="ECO:0000256" key="4">
    <source>
        <dbReference type="ARBA" id="ARBA00022842"/>
    </source>
</evidence>
<dbReference type="AlphaFoldDB" id="A0A3N2AW35"/>
<dbReference type="PRINTS" id="PR00502">
    <property type="entry name" value="NUDIXFAMILY"/>
</dbReference>
<comment type="caution">
    <text evidence="7">The sequence shown here is derived from an EMBL/GenBank/DDBJ whole genome shotgun (WGS) entry which is preliminary data.</text>
</comment>
<dbReference type="Proteomes" id="UP000275456">
    <property type="component" value="Unassembled WGS sequence"/>
</dbReference>
<dbReference type="OrthoDB" id="193829at2"/>
<keyword evidence="4" id="KW-0460">Magnesium</keyword>
<evidence type="ECO:0000256" key="1">
    <source>
        <dbReference type="ARBA" id="ARBA00001946"/>
    </source>
</evidence>
<dbReference type="GO" id="GO:0008413">
    <property type="term" value="F:8-oxo-7,8-dihydroguanosine triphosphate pyrophosphatase activity"/>
    <property type="evidence" value="ECO:0007669"/>
    <property type="project" value="TreeGrafter"/>
</dbReference>
<organism evidence="7 8">
    <name type="scientific">Agrococcus jenensis</name>
    <dbReference type="NCBI Taxonomy" id="46353"/>
    <lineage>
        <taxon>Bacteria</taxon>
        <taxon>Bacillati</taxon>
        <taxon>Actinomycetota</taxon>
        <taxon>Actinomycetes</taxon>
        <taxon>Micrococcales</taxon>
        <taxon>Microbacteriaceae</taxon>
        <taxon>Agrococcus</taxon>
    </lineage>
</organism>
<proteinExistence type="inferred from homology"/>
<comment type="cofactor">
    <cofactor evidence="1">
        <name>Mg(2+)</name>
        <dbReference type="ChEBI" id="CHEBI:18420"/>
    </cofactor>
</comment>
<evidence type="ECO:0000313" key="8">
    <source>
        <dbReference type="Proteomes" id="UP000275456"/>
    </source>
</evidence>
<evidence type="ECO:0000256" key="2">
    <source>
        <dbReference type="ARBA" id="ARBA00005582"/>
    </source>
</evidence>
<dbReference type="PANTHER" id="PTHR47707:SF2">
    <property type="entry name" value="CTP PYROPHOSPHOHYDROLASE"/>
    <property type="match status" value="1"/>
</dbReference>
<accession>A0A3N2AW35</accession>
<evidence type="ECO:0000256" key="3">
    <source>
        <dbReference type="ARBA" id="ARBA00022801"/>
    </source>
</evidence>
<dbReference type="SUPFAM" id="SSF55811">
    <property type="entry name" value="Nudix"/>
    <property type="match status" value="1"/>
</dbReference>
<keyword evidence="8" id="KW-1185">Reference proteome</keyword>
<protein>
    <submittedName>
        <fullName evidence="7">Mutator protein MutT</fullName>
    </submittedName>
</protein>
<dbReference type="PROSITE" id="PS51462">
    <property type="entry name" value="NUDIX"/>
    <property type="match status" value="1"/>
</dbReference>
<dbReference type="InterPro" id="IPR000086">
    <property type="entry name" value="NUDIX_hydrolase_dom"/>
</dbReference>
<dbReference type="InterPro" id="IPR020084">
    <property type="entry name" value="NUDIX_hydrolase_CS"/>
</dbReference>
<name>A0A3N2AW35_9MICO</name>
<evidence type="ECO:0000313" key="7">
    <source>
        <dbReference type="EMBL" id="ROR67246.1"/>
    </source>
</evidence>
<dbReference type="InterPro" id="IPR020476">
    <property type="entry name" value="Nudix_hydrolase"/>
</dbReference>
<dbReference type="InterPro" id="IPR015797">
    <property type="entry name" value="NUDIX_hydrolase-like_dom_sf"/>
</dbReference>
<dbReference type="EMBL" id="RKHJ01000001">
    <property type="protein sequence ID" value="ROR67246.1"/>
    <property type="molecule type" value="Genomic_DNA"/>
</dbReference>
<dbReference type="Pfam" id="PF00293">
    <property type="entry name" value="NUDIX"/>
    <property type="match status" value="1"/>
</dbReference>
<dbReference type="Gene3D" id="3.90.79.10">
    <property type="entry name" value="Nucleoside Triphosphate Pyrophosphohydrolase"/>
    <property type="match status" value="1"/>
</dbReference>
<dbReference type="PANTHER" id="PTHR47707">
    <property type="entry name" value="8-OXO-DGTP DIPHOSPHATASE"/>
    <property type="match status" value="1"/>
</dbReference>
<dbReference type="PROSITE" id="PS00893">
    <property type="entry name" value="NUDIX_BOX"/>
    <property type="match status" value="1"/>
</dbReference>
<comment type="similarity">
    <text evidence="2 5">Belongs to the Nudix hydrolase family.</text>
</comment>
<gene>
    <name evidence="7" type="ORF">EDD26_2654</name>
</gene>
<dbReference type="GO" id="GO:0044715">
    <property type="term" value="F:8-oxo-dGDP phosphatase activity"/>
    <property type="evidence" value="ECO:0007669"/>
    <property type="project" value="TreeGrafter"/>
</dbReference>
<dbReference type="GO" id="GO:0006281">
    <property type="term" value="P:DNA repair"/>
    <property type="evidence" value="ECO:0007669"/>
    <property type="project" value="InterPro"/>
</dbReference>
<dbReference type="RefSeq" id="WP_148058747.1">
    <property type="nucleotide sequence ID" value="NZ_RKHJ01000001.1"/>
</dbReference>
<dbReference type="GO" id="GO:0044716">
    <property type="term" value="F:8-oxo-GDP phosphatase activity"/>
    <property type="evidence" value="ECO:0007669"/>
    <property type="project" value="TreeGrafter"/>
</dbReference>
<sequence length="135" mass="14355">MRAIAIAVVRRADGALLVTSATEPGTGRTLVRPPGGGIDPGETAADAVVRELREELGVEAARPRELGELEHRIVFAGRALHERVTILSVDLPADATLPTATDAGHPVWWLERDRFDDPALEVVPGGLLELLDAEG</sequence>
<dbReference type="GO" id="GO:0035539">
    <property type="term" value="F:8-oxo-7,8-dihydrodeoxyguanosine triphosphate pyrophosphatase activity"/>
    <property type="evidence" value="ECO:0007669"/>
    <property type="project" value="TreeGrafter"/>
</dbReference>
<reference evidence="7 8" key="1">
    <citation type="submission" date="2018-11" db="EMBL/GenBank/DDBJ databases">
        <title>Sequencing the genomes of 1000 actinobacteria strains.</title>
        <authorList>
            <person name="Klenk H.-P."/>
        </authorList>
    </citation>
    <scope>NUCLEOTIDE SEQUENCE [LARGE SCALE GENOMIC DNA]</scope>
    <source>
        <strain evidence="7 8">DSM 9580</strain>
    </source>
</reference>
<keyword evidence="3 5" id="KW-0378">Hydrolase</keyword>